<feature type="transmembrane region" description="Helical" evidence="1">
    <location>
        <begin position="402"/>
        <end position="425"/>
    </location>
</feature>
<feature type="transmembrane region" description="Helical" evidence="1">
    <location>
        <begin position="304"/>
        <end position="322"/>
    </location>
</feature>
<feature type="transmembrane region" description="Helical" evidence="1">
    <location>
        <begin position="206"/>
        <end position="228"/>
    </location>
</feature>
<feature type="transmembrane region" description="Helical" evidence="1">
    <location>
        <begin position="37"/>
        <end position="57"/>
    </location>
</feature>
<reference evidence="3" key="1">
    <citation type="journal article" date="2019" name="Int. J. Syst. Evol. Microbiol.">
        <title>The Global Catalogue of Microorganisms (GCM) 10K type strain sequencing project: providing services to taxonomists for standard genome sequencing and annotation.</title>
        <authorList>
            <consortium name="The Broad Institute Genomics Platform"/>
            <consortium name="The Broad Institute Genome Sequencing Center for Infectious Disease"/>
            <person name="Wu L."/>
            <person name="Ma J."/>
        </authorList>
    </citation>
    <scope>NUCLEOTIDE SEQUENCE [LARGE SCALE GENOMIC DNA]</scope>
    <source>
        <strain evidence="3">JCM 17927</strain>
    </source>
</reference>
<sequence length="444" mass="50038">MLVVTNKLTVNLRNAVRRLSSDKTFILNWPGAIRRQWLTALGWFGIAGSIGVLLRTMMVWPVPGLVYPYLLHTHSHVVLLGWAFNALFTALVTTFFSVNRFPVYKLLWLGFQVSMVGMLVFFPMQGYAAGSIAFSTLHVFLSYGMVWVMVNGFKRHDGSSGGALAARFLRWGLFFLAISTLGPYGLGYLKAKHLEASVWYNLSIYYYLHFLYNGWFIFGCLALVVRWLEQWKLIPSPKTGQRVLAALVISCFGSFSLSALWAQPPGWVWLVGAVSALLQLAAGGWLAGWLWQHRQVLSQRLRGWAWRLAVLAWAGFVLKISLQAASVFPYVVQWTYQQRHVVIAYLHLVFIGVISLFLLSKALHERWLNASSAGLWAFLVFFTLSELILVTEFVLSRFAGSYLPYFAEWALAASVGLWLSVCILFGKQLVTSRLNAPAAVSYEP</sequence>
<feature type="transmembrane region" description="Helical" evidence="1">
    <location>
        <begin position="77"/>
        <end position="96"/>
    </location>
</feature>
<feature type="transmembrane region" description="Helical" evidence="1">
    <location>
        <begin position="128"/>
        <end position="148"/>
    </location>
</feature>
<name>A0ABP8NUK3_9BACT</name>
<gene>
    <name evidence="2" type="ORF">GCM10023189_61030</name>
</gene>
<organism evidence="2 3">
    <name type="scientific">Nibrella saemangeumensis</name>
    <dbReference type="NCBI Taxonomy" id="1084526"/>
    <lineage>
        <taxon>Bacteria</taxon>
        <taxon>Pseudomonadati</taxon>
        <taxon>Bacteroidota</taxon>
        <taxon>Cytophagia</taxon>
        <taxon>Cytophagales</taxon>
        <taxon>Spirosomataceae</taxon>
        <taxon>Nibrella</taxon>
    </lineage>
</organism>
<feature type="transmembrane region" description="Helical" evidence="1">
    <location>
        <begin position="103"/>
        <end position="122"/>
    </location>
</feature>
<feature type="transmembrane region" description="Helical" evidence="1">
    <location>
        <begin position="375"/>
        <end position="396"/>
    </location>
</feature>
<evidence type="ECO:0000313" key="3">
    <source>
        <dbReference type="Proteomes" id="UP001501175"/>
    </source>
</evidence>
<keyword evidence="3" id="KW-1185">Reference proteome</keyword>
<evidence type="ECO:0000256" key="1">
    <source>
        <dbReference type="SAM" id="Phobius"/>
    </source>
</evidence>
<protein>
    <submittedName>
        <fullName evidence="2">Uncharacterized protein</fullName>
    </submittedName>
</protein>
<evidence type="ECO:0000313" key="2">
    <source>
        <dbReference type="EMBL" id="GAA4471120.1"/>
    </source>
</evidence>
<dbReference type="Proteomes" id="UP001501175">
    <property type="component" value="Unassembled WGS sequence"/>
</dbReference>
<keyword evidence="1" id="KW-0472">Membrane</keyword>
<feature type="transmembrane region" description="Helical" evidence="1">
    <location>
        <begin position="342"/>
        <end position="363"/>
    </location>
</feature>
<keyword evidence="1" id="KW-1133">Transmembrane helix</keyword>
<dbReference type="EMBL" id="BAABHD010000084">
    <property type="protein sequence ID" value="GAA4471120.1"/>
    <property type="molecule type" value="Genomic_DNA"/>
</dbReference>
<feature type="transmembrane region" description="Helical" evidence="1">
    <location>
        <begin position="267"/>
        <end position="292"/>
    </location>
</feature>
<comment type="caution">
    <text evidence="2">The sequence shown here is derived from an EMBL/GenBank/DDBJ whole genome shotgun (WGS) entry which is preliminary data.</text>
</comment>
<proteinExistence type="predicted"/>
<feature type="transmembrane region" description="Helical" evidence="1">
    <location>
        <begin position="168"/>
        <end position="186"/>
    </location>
</feature>
<accession>A0ABP8NUK3</accession>
<feature type="transmembrane region" description="Helical" evidence="1">
    <location>
        <begin position="240"/>
        <end position="261"/>
    </location>
</feature>
<keyword evidence="1" id="KW-0812">Transmembrane</keyword>